<dbReference type="GO" id="GO:0005840">
    <property type="term" value="C:ribosome"/>
    <property type="evidence" value="ECO:0007669"/>
    <property type="project" value="UniProtKB-KW"/>
</dbReference>
<evidence type="ECO:0000256" key="5">
    <source>
        <dbReference type="HAMAP-Rule" id="MF_00362"/>
    </source>
</evidence>
<comment type="subunit">
    <text evidence="5">Part of the ribosomal stalk of the 50S ribosomal subunit. The N-terminus interacts with L11 and the large rRNA to form the base of the stalk. The C-terminus forms an elongated spine to which L12 dimers bind in a sequential fashion forming a multimeric L10(L12)X complex.</text>
</comment>
<dbReference type="OrthoDB" id="9808307at2"/>
<dbReference type="GeneID" id="92716554"/>
<sequence length="182" mass="19629">MSEEKYEVNVRPEKVTVVEEMKEKLGYQGVVLVTFNRLDVKNATLLRRKFLAHGVEYKVIKNTLTRIAANDLGITGLDDLLQGTNGLAVCKDDPVAPAAALKEFLAETKSEAVVVKAGLLDGKVIDAKGVQALADLPSREQLLGMVAATLQAPIAGLARALNANIQKFAYAIEAVRKQKESA</sequence>
<comment type="similarity">
    <text evidence="1 5">Belongs to the universal ribosomal protein uL10 family.</text>
</comment>
<dbReference type="Gene3D" id="3.30.70.1730">
    <property type="match status" value="1"/>
</dbReference>
<keyword evidence="5" id="KW-0699">rRNA-binding</keyword>
<dbReference type="InterPro" id="IPR043141">
    <property type="entry name" value="Ribosomal_uL10-like_sf"/>
</dbReference>
<dbReference type="EMBL" id="AP019697">
    <property type="protein sequence ID" value="BBK25396.1"/>
    <property type="molecule type" value="Genomic_DNA"/>
</dbReference>
<dbReference type="GO" id="GO:0070180">
    <property type="term" value="F:large ribosomal subunit rRNA binding"/>
    <property type="evidence" value="ECO:0007669"/>
    <property type="project" value="UniProtKB-UniRule"/>
</dbReference>
<dbReference type="RefSeq" id="WP_108850785.1">
    <property type="nucleotide sequence ID" value="NZ_AP019697.1"/>
</dbReference>
<keyword evidence="5" id="KW-0694">RNA-binding</keyword>
<accession>A0A8D4UUU1</accession>
<dbReference type="GO" id="GO:0006412">
    <property type="term" value="P:translation"/>
    <property type="evidence" value="ECO:0007669"/>
    <property type="project" value="UniProtKB-UniRule"/>
</dbReference>
<dbReference type="AlphaFoldDB" id="A0A8D4UUU1"/>
<dbReference type="SUPFAM" id="SSF160369">
    <property type="entry name" value="Ribosomal protein L10-like"/>
    <property type="match status" value="1"/>
</dbReference>
<dbReference type="Gene3D" id="6.10.250.290">
    <property type="match status" value="1"/>
</dbReference>
<dbReference type="NCBIfam" id="NF000955">
    <property type="entry name" value="PRK00099.1-1"/>
    <property type="match status" value="1"/>
</dbReference>
<reference evidence="7" key="1">
    <citation type="submission" date="2019-05" db="EMBL/GenBank/DDBJ databases">
        <title>Complete genome sequencing of Dialister sp. strain 5BBH33.</title>
        <authorList>
            <person name="Sakamoto M."/>
            <person name="Murakami T."/>
            <person name="Mori H."/>
        </authorList>
    </citation>
    <scope>NUCLEOTIDE SEQUENCE [LARGE SCALE GENOMIC DNA]</scope>
    <source>
        <strain evidence="7">5BBH33</strain>
    </source>
</reference>
<evidence type="ECO:0000256" key="2">
    <source>
        <dbReference type="ARBA" id="ARBA00022980"/>
    </source>
</evidence>
<keyword evidence="7" id="KW-1185">Reference proteome</keyword>
<organism evidence="6 7">
    <name type="scientific">Dialister hominis</name>
    <dbReference type="NCBI Taxonomy" id="2582419"/>
    <lineage>
        <taxon>Bacteria</taxon>
        <taxon>Bacillati</taxon>
        <taxon>Bacillota</taxon>
        <taxon>Negativicutes</taxon>
        <taxon>Veillonellales</taxon>
        <taxon>Veillonellaceae</taxon>
        <taxon>Dialister</taxon>
    </lineage>
</organism>
<dbReference type="InterPro" id="IPR001790">
    <property type="entry name" value="Ribosomal_uL10"/>
</dbReference>
<dbReference type="HAMAP" id="MF_00362">
    <property type="entry name" value="Ribosomal_uL10"/>
    <property type="match status" value="1"/>
</dbReference>
<evidence type="ECO:0000256" key="1">
    <source>
        <dbReference type="ARBA" id="ARBA00008889"/>
    </source>
</evidence>
<evidence type="ECO:0000313" key="6">
    <source>
        <dbReference type="EMBL" id="BBK25396.1"/>
    </source>
</evidence>
<proteinExistence type="inferred from homology"/>
<dbReference type="KEGG" id="dho:Dia5BBH33_13310"/>
<dbReference type="PANTHER" id="PTHR11560">
    <property type="entry name" value="39S RIBOSOMAL PROTEIN L10, MITOCHONDRIAL"/>
    <property type="match status" value="1"/>
</dbReference>
<evidence type="ECO:0000313" key="7">
    <source>
        <dbReference type="Proteomes" id="UP000320585"/>
    </source>
</evidence>
<dbReference type="Pfam" id="PF00466">
    <property type="entry name" value="Ribosomal_L10"/>
    <property type="match status" value="1"/>
</dbReference>
<name>A0A8D4UUU1_9FIRM</name>
<dbReference type="CDD" id="cd05797">
    <property type="entry name" value="Ribosomal_L10"/>
    <property type="match status" value="1"/>
</dbReference>
<gene>
    <name evidence="5 6" type="primary">rplJ</name>
    <name evidence="6" type="ORF">Dia5BBH33_13310</name>
</gene>
<dbReference type="InterPro" id="IPR047865">
    <property type="entry name" value="Ribosomal_uL10_bac_type"/>
</dbReference>
<comment type="function">
    <text evidence="5">Forms part of the ribosomal stalk, playing a central role in the interaction of the ribosome with GTP-bound translation factors.</text>
</comment>
<dbReference type="GO" id="GO:1990904">
    <property type="term" value="C:ribonucleoprotein complex"/>
    <property type="evidence" value="ECO:0007669"/>
    <property type="project" value="UniProtKB-KW"/>
</dbReference>
<evidence type="ECO:0000256" key="4">
    <source>
        <dbReference type="ARBA" id="ARBA00035202"/>
    </source>
</evidence>
<keyword evidence="2 5" id="KW-0689">Ribosomal protein</keyword>
<dbReference type="InterPro" id="IPR022973">
    <property type="entry name" value="Ribosomal_uL10_bac"/>
</dbReference>
<evidence type="ECO:0000256" key="3">
    <source>
        <dbReference type="ARBA" id="ARBA00023274"/>
    </source>
</evidence>
<protein>
    <recommendedName>
        <fullName evidence="4 5">Large ribosomal subunit protein uL10</fullName>
    </recommendedName>
</protein>
<dbReference type="Proteomes" id="UP000320585">
    <property type="component" value="Chromosome"/>
</dbReference>
<keyword evidence="3 5" id="KW-0687">Ribonucleoprotein</keyword>